<dbReference type="PRINTS" id="PR00463">
    <property type="entry name" value="EP450I"/>
</dbReference>
<dbReference type="GO" id="GO:0020037">
    <property type="term" value="F:heme binding"/>
    <property type="evidence" value="ECO:0007669"/>
    <property type="project" value="InterPro"/>
</dbReference>
<dbReference type="Gene3D" id="1.10.630.10">
    <property type="entry name" value="Cytochrome P450"/>
    <property type="match status" value="1"/>
</dbReference>
<feature type="chain" id="PRO_5020844432" evidence="11">
    <location>
        <begin position="18"/>
        <end position="473"/>
    </location>
</feature>
<dbReference type="Proteomes" id="UP000292082">
    <property type="component" value="Unassembled WGS sequence"/>
</dbReference>
<feature type="binding site" description="axial binding residue" evidence="9">
    <location>
        <position position="411"/>
    </location>
    <ligand>
        <name>heme</name>
        <dbReference type="ChEBI" id="CHEBI:30413"/>
    </ligand>
    <ligandPart>
        <name>Fe</name>
        <dbReference type="ChEBI" id="CHEBI:18248"/>
    </ligandPart>
</feature>
<evidence type="ECO:0000313" key="13">
    <source>
        <dbReference type="Proteomes" id="UP000292082"/>
    </source>
</evidence>
<evidence type="ECO:0000313" key="12">
    <source>
        <dbReference type="EMBL" id="TBU53866.1"/>
    </source>
</evidence>
<keyword evidence="8 10" id="KW-0503">Monooxygenase</keyword>
<dbReference type="GO" id="GO:0016705">
    <property type="term" value="F:oxidoreductase activity, acting on paired donors, with incorporation or reduction of molecular oxygen"/>
    <property type="evidence" value="ECO:0007669"/>
    <property type="project" value="InterPro"/>
</dbReference>
<comment type="cofactor">
    <cofactor evidence="1 9">
        <name>heme</name>
        <dbReference type="ChEBI" id="CHEBI:30413"/>
    </cofactor>
</comment>
<sequence>MALELIVFALFLSLAVAIRRWVSVPPELSHIPQVPILPLLHSYLSGEVEEQRVKRVILPFAQKSRSNVVLLFCFGEWMVHVLDAKDGKRFMEDRAVRKQAVPETMLLWRLTGRQNVFTAEGEMWRRHAKIVHDALHRTTPIEQFASLARSMFEMLGTGGRIRWNDYTHRFTLDAVGTTVIGHDFKALLKPDGPFVQKYHEVMKAISSPPYIFIPSLERWLPRTKVRALVDDLVEDFRLLLAQKRDDQGNDMITYMFEDPEMTETEFRDNVIVTFMGGHDTTAGALSTLVYLLGAYPEVQTRAREEVLRIMGKEEPRMEHYAKMPYLNAVIRESMRYKNPSNVTIPRVASIPLQIGSYVVPPLTPIVLNMCAILHSSNLWSDPEKFEPGRFLKTSKVEEGSWVPFGLGPRQCPARTFSLYEQRVLISMLLRKYRWTVPTDSIHHGYIKNAFSPFALSLPYDVYIDFTRLTNSTE</sequence>
<keyword evidence="4 9" id="KW-0349">Heme</keyword>
<keyword evidence="13" id="KW-1185">Reference proteome</keyword>
<comment type="similarity">
    <text evidence="3 10">Belongs to the cytochrome P450 family.</text>
</comment>
<dbReference type="EMBL" id="ML145203">
    <property type="protein sequence ID" value="TBU53866.1"/>
    <property type="molecule type" value="Genomic_DNA"/>
</dbReference>
<reference evidence="12 13" key="1">
    <citation type="submission" date="2019-01" db="EMBL/GenBank/DDBJ databases">
        <title>Draft genome sequences of three monokaryotic isolates of the white-rot basidiomycete fungus Dichomitus squalens.</title>
        <authorList>
            <consortium name="DOE Joint Genome Institute"/>
            <person name="Lopez S.C."/>
            <person name="Andreopoulos B."/>
            <person name="Pangilinan J."/>
            <person name="Lipzen A."/>
            <person name="Riley R."/>
            <person name="Ahrendt S."/>
            <person name="Ng V."/>
            <person name="Barry K."/>
            <person name="Daum C."/>
            <person name="Grigoriev I.V."/>
            <person name="Hilden K.S."/>
            <person name="Makela M.R."/>
            <person name="de Vries R.P."/>
        </authorList>
    </citation>
    <scope>NUCLEOTIDE SEQUENCE [LARGE SCALE GENOMIC DNA]</scope>
    <source>
        <strain evidence="12 13">CBS 464.89</strain>
    </source>
</reference>
<evidence type="ECO:0000256" key="7">
    <source>
        <dbReference type="ARBA" id="ARBA00023004"/>
    </source>
</evidence>
<feature type="signal peptide" evidence="11">
    <location>
        <begin position="1"/>
        <end position="17"/>
    </location>
</feature>
<dbReference type="PANTHER" id="PTHR24305:SF166">
    <property type="entry name" value="CYTOCHROME P450 12A4, MITOCHONDRIAL-RELATED"/>
    <property type="match status" value="1"/>
</dbReference>
<keyword evidence="6 10" id="KW-0560">Oxidoreductase</keyword>
<dbReference type="InterPro" id="IPR036396">
    <property type="entry name" value="Cyt_P450_sf"/>
</dbReference>
<dbReference type="GO" id="GO:0005506">
    <property type="term" value="F:iron ion binding"/>
    <property type="evidence" value="ECO:0007669"/>
    <property type="project" value="InterPro"/>
</dbReference>
<dbReference type="PRINTS" id="PR00385">
    <property type="entry name" value="P450"/>
</dbReference>
<evidence type="ECO:0000256" key="11">
    <source>
        <dbReference type="SAM" id="SignalP"/>
    </source>
</evidence>
<dbReference type="InterPro" id="IPR002401">
    <property type="entry name" value="Cyt_P450_E_grp-I"/>
</dbReference>
<dbReference type="AlphaFoldDB" id="A0A4Q9PIL6"/>
<keyword evidence="5 9" id="KW-0479">Metal-binding</keyword>
<organism evidence="12 13">
    <name type="scientific">Dichomitus squalens</name>
    <dbReference type="NCBI Taxonomy" id="114155"/>
    <lineage>
        <taxon>Eukaryota</taxon>
        <taxon>Fungi</taxon>
        <taxon>Dikarya</taxon>
        <taxon>Basidiomycota</taxon>
        <taxon>Agaricomycotina</taxon>
        <taxon>Agaricomycetes</taxon>
        <taxon>Polyporales</taxon>
        <taxon>Polyporaceae</taxon>
        <taxon>Dichomitus</taxon>
    </lineage>
</organism>
<evidence type="ECO:0000256" key="9">
    <source>
        <dbReference type="PIRSR" id="PIRSR602401-1"/>
    </source>
</evidence>
<evidence type="ECO:0000256" key="4">
    <source>
        <dbReference type="ARBA" id="ARBA00022617"/>
    </source>
</evidence>
<dbReference type="InterPro" id="IPR017972">
    <property type="entry name" value="Cyt_P450_CS"/>
</dbReference>
<evidence type="ECO:0000256" key="5">
    <source>
        <dbReference type="ARBA" id="ARBA00022723"/>
    </source>
</evidence>
<proteinExistence type="inferred from homology"/>
<dbReference type="PROSITE" id="PS00086">
    <property type="entry name" value="CYTOCHROME_P450"/>
    <property type="match status" value="1"/>
</dbReference>
<evidence type="ECO:0000256" key="2">
    <source>
        <dbReference type="ARBA" id="ARBA00005179"/>
    </source>
</evidence>
<evidence type="ECO:0000256" key="1">
    <source>
        <dbReference type="ARBA" id="ARBA00001971"/>
    </source>
</evidence>
<dbReference type="Pfam" id="PF00067">
    <property type="entry name" value="p450"/>
    <property type="match status" value="1"/>
</dbReference>
<evidence type="ECO:0000256" key="8">
    <source>
        <dbReference type="ARBA" id="ARBA00023033"/>
    </source>
</evidence>
<dbReference type="GO" id="GO:0004497">
    <property type="term" value="F:monooxygenase activity"/>
    <property type="evidence" value="ECO:0007669"/>
    <property type="project" value="UniProtKB-KW"/>
</dbReference>
<evidence type="ECO:0000256" key="3">
    <source>
        <dbReference type="ARBA" id="ARBA00010617"/>
    </source>
</evidence>
<gene>
    <name evidence="12" type="ORF">BD310DRAFT_887114</name>
</gene>
<evidence type="ECO:0000256" key="10">
    <source>
        <dbReference type="RuleBase" id="RU000461"/>
    </source>
</evidence>
<accession>A0A4Q9PIL6</accession>
<dbReference type="CDD" id="cd00302">
    <property type="entry name" value="cytochrome_P450"/>
    <property type="match status" value="1"/>
</dbReference>
<protein>
    <submittedName>
        <fullName evidence="12">Cytochrome P450</fullName>
    </submittedName>
</protein>
<keyword evidence="11" id="KW-0732">Signal</keyword>
<dbReference type="InterPro" id="IPR050121">
    <property type="entry name" value="Cytochrome_P450_monoxygenase"/>
</dbReference>
<keyword evidence="7 9" id="KW-0408">Iron</keyword>
<dbReference type="InterPro" id="IPR001128">
    <property type="entry name" value="Cyt_P450"/>
</dbReference>
<evidence type="ECO:0000256" key="6">
    <source>
        <dbReference type="ARBA" id="ARBA00023002"/>
    </source>
</evidence>
<name>A0A4Q9PIL6_9APHY</name>
<dbReference type="PANTHER" id="PTHR24305">
    <property type="entry name" value="CYTOCHROME P450"/>
    <property type="match status" value="1"/>
</dbReference>
<comment type="pathway">
    <text evidence="2">Secondary metabolite biosynthesis.</text>
</comment>
<dbReference type="SUPFAM" id="SSF48264">
    <property type="entry name" value="Cytochrome P450"/>
    <property type="match status" value="1"/>
</dbReference>